<dbReference type="EMBL" id="CP002544">
    <property type="protein sequence ID" value="ADY32560.1"/>
    <property type="molecule type" value="Genomic_DNA"/>
</dbReference>
<name>F9Z4F0_ODOSD</name>
<organism evidence="1 2">
    <name type="scientific">Odoribacter splanchnicus (strain ATCC 29572 / DSM 20712 / CIP 104287 / JCM 15291 / NCTC 10825 / 1651/6)</name>
    <name type="common">Bacteroides splanchnicus</name>
    <dbReference type="NCBI Taxonomy" id="709991"/>
    <lineage>
        <taxon>Bacteria</taxon>
        <taxon>Pseudomonadati</taxon>
        <taxon>Bacteroidota</taxon>
        <taxon>Bacteroidia</taxon>
        <taxon>Bacteroidales</taxon>
        <taxon>Odoribacteraceae</taxon>
        <taxon>Odoribacter</taxon>
    </lineage>
</organism>
<dbReference type="AlphaFoldDB" id="F9Z4F0"/>
<dbReference type="HOGENOM" id="CLU_3254904_0_0_10"/>
<proteinExistence type="predicted"/>
<evidence type="ECO:0000313" key="1">
    <source>
        <dbReference type="EMBL" id="ADY32560.1"/>
    </source>
</evidence>
<accession>F9Z4F0</accession>
<dbReference type="KEGG" id="osp:Odosp_1531"/>
<reference evidence="1 2" key="1">
    <citation type="journal article" date="2011" name="Stand. Genomic Sci.">
        <title>Complete genome sequence of Odoribacter splanchnicus type strain (1651/6).</title>
        <authorList>
            <consortium name="US DOE Joint Genome Institute (JGI-PGF)"/>
            <person name="Goker M."/>
            <person name="Gronow S."/>
            <person name="Zeytun A."/>
            <person name="Nolan M."/>
            <person name="Lucas S."/>
            <person name="Lapidus A."/>
            <person name="Hammon N."/>
            <person name="Deshpande S."/>
            <person name="Cheng J.F."/>
            <person name="Pitluck S."/>
            <person name="Liolios K."/>
            <person name="Pagani I."/>
            <person name="Ivanova N."/>
            <person name="Mavromatis K."/>
            <person name="Ovchinikova G."/>
            <person name="Pati A."/>
            <person name="Tapia R."/>
            <person name="Han C."/>
            <person name="Goodwin L."/>
            <person name="Chen A."/>
            <person name="Palaniappan K."/>
            <person name="Land M."/>
            <person name="Hauser L."/>
            <person name="Jeffries C.D."/>
            <person name="Brambilla E.M."/>
            <person name="Rohde M."/>
            <person name="Detter J.C."/>
            <person name="Woyke T."/>
            <person name="Bristow J."/>
            <person name="Markowitz V."/>
            <person name="Hugenholtz P."/>
            <person name="Eisen J.A."/>
            <person name="Kyrpides N.C."/>
            <person name="Klenk H.P."/>
        </authorList>
    </citation>
    <scope>NUCLEOTIDE SEQUENCE [LARGE SCALE GENOMIC DNA]</scope>
    <source>
        <strain evidence="2">ATCC 29572 / DSM 20712 / JCM 15291 / NCTC 10825 / 1651/6</strain>
    </source>
</reference>
<evidence type="ECO:0000313" key="2">
    <source>
        <dbReference type="Proteomes" id="UP000006657"/>
    </source>
</evidence>
<protein>
    <submittedName>
        <fullName evidence="1">Uncharacterized protein</fullName>
    </submittedName>
</protein>
<gene>
    <name evidence="1" type="ordered locus">Odosp_1531</name>
</gene>
<dbReference type="PaxDb" id="709991-Odosp_1531"/>
<dbReference type="Proteomes" id="UP000006657">
    <property type="component" value="Chromosome"/>
</dbReference>
<sequence length="42" mass="5154">MINEFYKFQSEINQVTIHHFTVIFFHNIISAETKYSEEQFKN</sequence>
<keyword evidence="2" id="KW-1185">Reference proteome</keyword>